<dbReference type="EMBL" id="CM041531">
    <property type="protein sequence ID" value="KAI3377780.1"/>
    <property type="molecule type" value="Genomic_DNA"/>
</dbReference>
<protein>
    <submittedName>
        <fullName evidence="1">Uncharacterized protein</fullName>
    </submittedName>
</protein>
<gene>
    <name evidence="1" type="ORF">L3Q82_008924</name>
</gene>
<reference evidence="1" key="1">
    <citation type="submission" date="2022-04" db="EMBL/GenBank/DDBJ databases">
        <title>Jade perch genome.</title>
        <authorList>
            <person name="Chao B."/>
        </authorList>
    </citation>
    <scope>NUCLEOTIDE SEQUENCE</scope>
    <source>
        <strain evidence="1">CB-2022</strain>
    </source>
</reference>
<accession>A0ACB8XBS6</accession>
<comment type="caution">
    <text evidence="1">The sequence shown here is derived from an EMBL/GenBank/DDBJ whole genome shotgun (WGS) entry which is preliminary data.</text>
</comment>
<proteinExistence type="predicted"/>
<evidence type="ECO:0000313" key="2">
    <source>
        <dbReference type="Proteomes" id="UP000831701"/>
    </source>
</evidence>
<organism evidence="1 2">
    <name type="scientific">Scortum barcoo</name>
    <name type="common">barcoo grunter</name>
    <dbReference type="NCBI Taxonomy" id="214431"/>
    <lineage>
        <taxon>Eukaryota</taxon>
        <taxon>Metazoa</taxon>
        <taxon>Chordata</taxon>
        <taxon>Craniata</taxon>
        <taxon>Vertebrata</taxon>
        <taxon>Euteleostomi</taxon>
        <taxon>Actinopterygii</taxon>
        <taxon>Neopterygii</taxon>
        <taxon>Teleostei</taxon>
        <taxon>Neoteleostei</taxon>
        <taxon>Acanthomorphata</taxon>
        <taxon>Eupercaria</taxon>
        <taxon>Centrarchiformes</taxon>
        <taxon>Terapontoidei</taxon>
        <taxon>Terapontidae</taxon>
        <taxon>Scortum</taxon>
    </lineage>
</organism>
<sequence length="1499" mass="167966">MMSDLQGKAGPGAEGNTAEVTAGIVSSNTQQVPGGAAVSSPVAPMQPPVTTPTEDEDESEDESEILEESPCGRWQKRREEVNQRNVPGIDAAYLAMDTEEGVEVVWNEVMISEKKNFKKLEEKVKAVFDNLIHLEHANIVKFHKYWADTKENRARVIFITEYMSSGSLKQFLKKTKKNHKTMNEKAWKRWCTQILSALSYLHSCDPPIIHGNLTCDTIFIQHNGLIKIGSVAPDTINSHVKTCHEEQKNLHFFAPEYGDVDDVTTAVDIYSFGMCALEMALLEIQGNGESSYVSQEAINNAIQLLEDPLQRELIQKCLECDPCTRPTARELLFNQALFEVPLLKLLAAHCIVSHQHMIPENALEEITKNLDPNLVIAETKEEVQLKLSQFPALELDKFLEDVRNGIYPMTAFGLPRPQQPQQQTVESPVVVPLVKSPTPEPAELETRRVIHMQCNVEAVEEGAKYHLTLLLKLEDKLNRHLSCDMLPHENVQELAGELVELGLISEVGVLCVKQKFTSSVRACMHLQLCVLVPSCRQMCVGDTQAVFLGFSCQPDKDKGPGRLMKKGLTLILVGHINFILGAIVHGNVLRHISKPTQHVTTEYTVTNIISVTSGLLSIATGIISIVMSRNLHVIKLQIGLMITSFLNALLSAACCTGLLLAISITVAHSGQGLMLGCNNTEVPINARSPVSAQCPFDTTRIYDTTLALWIPSAVLAAFEVGLSVWCFIVGLALRGLAPCGNSYIKEQVCVCLLVGAGGESSGAQRAPVCLSFLLIPIFLLLFSLVTPALSIHMDSMESHSEFSCEPIRLRMCQDLPYNTTFMPNLLNHYDQQTAALAMELVSPIKGVLPQEEERRRGEERRGEERREERAGRHTARESSVEHIYHVCITGGLCFQPFHPMVNLVCSADLRMFLCALYAPVCTEYGRMSMPCRSLCQRAKDECNKLMEIFGVTWPDDMECSRFPDCDEPYPRREDLLTRSDPTDQSSMTVQRDYGFWCPRELKIDPDLGYTFMSRKDCSAPCPSMFFNKQQLTFIRYFIGVVSIVCLSATLFTFLTFLIDVTRFRYPERPIIFYAVCYVMVSLVFFLGFLLEDRVACNAGSPAQFRASTITQGSHNKVCTLFFMVLYFFTMAGSVWWVILTITWFLAAVPKWGSEAIEKKALLFHAVAWGLPGALTVTLLALNKIEGDGISGVCFIGLYDIDALRWFVLAPLCLNVAVGVSLLLVGIVALNRVRMEIPLEKENQTKLVKFMIRMGVFSVLYLVPLLTVIGCYLYEHTYRNIWETTWMDENCRRYHIPCPYKVERQESLPPEELSQEKFSGVNESRQVLQEQPDFAQSLLREPNTPVIRKSRGTSTQGTSTHASSTHLAVLEDLDEPIRTHHGHPASTRSKASSVHSKTSYHSSLRRTRDNRSDTAVYRGPEERSFHGSMPRLDHPLSTHSSLQQMDSHSRHGSQRDVSEAQLLLSSRTEQQQVTAKLLRMKAPAPEKSRQITVRMLSMPF</sequence>
<dbReference type="Proteomes" id="UP000831701">
    <property type="component" value="Chromosome 1"/>
</dbReference>
<name>A0ACB8XBS6_9TELE</name>
<evidence type="ECO:0000313" key="1">
    <source>
        <dbReference type="EMBL" id="KAI3377780.1"/>
    </source>
</evidence>
<keyword evidence="2" id="KW-1185">Reference proteome</keyword>